<reference evidence="2 3" key="1">
    <citation type="submission" date="2019-02" db="EMBL/GenBank/DDBJ databases">
        <title>Deep-cultivation of Planctomycetes and their phenomic and genomic characterization uncovers novel biology.</title>
        <authorList>
            <person name="Wiegand S."/>
            <person name="Jogler M."/>
            <person name="Boedeker C."/>
            <person name="Pinto D."/>
            <person name="Vollmers J."/>
            <person name="Rivas-Marin E."/>
            <person name="Kohn T."/>
            <person name="Peeters S.H."/>
            <person name="Heuer A."/>
            <person name="Rast P."/>
            <person name="Oberbeckmann S."/>
            <person name="Bunk B."/>
            <person name="Jeske O."/>
            <person name="Meyerdierks A."/>
            <person name="Storesund J.E."/>
            <person name="Kallscheuer N."/>
            <person name="Luecker S."/>
            <person name="Lage O.M."/>
            <person name="Pohl T."/>
            <person name="Merkel B.J."/>
            <person name="Hornburger P."/>
            <person name="Mueller R.-W."/>
            <person name="Bruemmer F."/>
            <person name="Labrenz M."/>
            <person name="Spormann A.M."/>
            <person name="Op den Camp H."/>
            <person name="Overmann J."/>
            <person name="Amann R."/>
            <person name="Jetten M.S.M."/>
            <person name="Mascher T."/>
            <person name="Medema M.H."/>
            <person name="Devos D.P."/>
            <person name="Kaster A.-K."/>
            <person name="Ovreas L."/>
            <person name="Rohde M."/>
            <person name="Galperin M.Y."/>
            <person name="Jogler C."/>
        </authorList>
    </citation>
    <scope>NUCLEOTIDE SEQUENCE [LARGE SCALE GENOMIC DNA]</scope>
    <source>
        <strain evidence="2 3">CA12</strain>
    </source>
</reference>
<gene>
    <name evidence="2" type="ORF">CA12_11820</name>
</gene>
<proteinExistence type="predicted"/>
<keyword evidence="1" id="KW-0472">Membrane</keyword>
<keyword evidence="3" id="KW-1185">Reference proteome</keyword>
<dbReference type="EMBL" id="CP036265">
    <property type="protein sequence ID" value="QDT15101.1"/>
    <property type="molecule type" value="Genomic_DNA"/>
</dbReference>
<evidence type="ECO:0000313" key="3">
    <source>
        <dbReference type="Proteomes" id="UP000318741"/>
    </source>
</evidence>
<feature type="transmembrane region" description="Helical" evidence="1">
    <location>
        <begin position="21"/>
        <end position="40"/>
    </location>
</feature>
<organism evidence="2 3">
    <name type="scientific">Alienimonas californiensis</name>
    <dbReference type="NCBI Taxonomy" id="2527989"/>
    <lineage>
        <taxon>Bacteria</taxon>
        <taxon>Pseudomonadati</taxon>
        <taxon>Planctomycetota</taxon>
        <taxon>Planctomycetia</taxon>
        <taxon>Planctomycetales</taxon>
        <taxon>Planctomycetaceae</taxon>
        <taxon>Alienimonas</taxon>
    </lineage>
</organism>
<dbReference type="KEGG" id="acaf:CA12_11820"/>
<name>A0A517P6V6_9PLAN</name>
<keyword evidence="1" id="KW-1133">Transmembrane helix</keyword>
<feature type="transmembrane region" description="Helical" evidence="1">
    <location>
        <begin position="60"/>
        <end position="77"/>
    </location>
</feature>
<feature type="transmembrane region" description="Helical" evidence="1">
    <location>
        <begin position="166"/>
        <end position="188"/>
    </location>
</feature>
<evidence type="ECO:0000313" key="2">
    <source>
        <dbReference type="EMBL" id="QDT15101.1"/>
    </source>
</evidence>
<feature type="transmembrane region" description="Helical" evidence="1">
    <location>
        <begin position="113"/>
        <end position="135"/>
    </location>
</feature>
<feature type="transmembrane region" description="Helical" evidence="1">
    <location>
        <begin position="84"/>
        <end position="101"/>
    </location>
</feature>
<dbReference type="RefSeq" id="WP_145357933.1">
    <property type="nucleotide sequence ID" value="NZ_CP036265.1"/>
</dbReference>
<evidence type="ECO:0000256" key="1">
    <source>
        <dbReference type="SAM" id="Phobius"/>
    </source>
</evidence>
<evidence type="ECO:0008006" key="4">
    <source>
        <dbReference type="Google" id="ProtNLM"/>
    </source>
</evidence>
<dbReference type="Proteomes" id="UP000318741">
    <property type="component" value="Chromosome"/>
</dbReference>
<accession>A0A517P6V6</accession>
<protein>
    <recommendedName>
        <fullName evidence="4">DUF998 domain-containing protein</fullName>
    </recommendedName>
</protein>
<sequence>MSPEFPVPARTPVVSYLALRRAVGVTGLAFPVVLVVGGWLVGVPVQDDVSSYYHTPLRDVFVGTLCGAAAFLFCYQGEGRAENWTANVGCVAALGAAFFPIDADSAPPYTRTLPGLIHSLSGGLFFLTLGCYSLVHFPRGGEDDGEEGGEPAGTGAAHPKGWWRNVVYRVSGIVILLATPAMGAYLFLFPDAWREACDRWNALFWLEGTAAWAFAAAWLTKGRAIGAELALDLLALAEGRLPGPLRPPDAPGRPRR</sequence>
<dbReference type="AlphaFoldDB" id="A0A517P6V6"/>
<feature type="transmembrane region" description="Helical" evidence="1">
    <location>
        <begin position="200"/>
        <end position="219"/>
    </location>
</feature>
<dbReference type="OrthoDB" id="9803163at2"/>
<keyword evidence="1" id="KW-0812">Transmembrane</keyword>